<evidence type="ECO:0000313" key="4">
    <source>
        <dbReference type="Proteomes" id="UP000245206"/>
    </source>
</evidence>
<dbReference type="SMART" id="SM00248">
    <property type="entry name" value="ANK"/>
    <property type="match status" value="4"/>
</dbReference>
<keyword evidence="1" id="KW-0677">Repeat</keyword>
<dbReference type="SUPFAM" id="SSF48403">
    <property type="entry name" value="Ankyrin repeat"/>
    <property type="match status" value="1"/>
</dbReference>
<dbReference type="Proteomes" id="UP000245206">
    <property type="component" value="Unassembled WGS sequence"/>
</dbReference>
<keyword evidence="4" id="KW-1185">Reference proteome</keyword>
<dbReference type="InterPro" id="IPR002110">
    <property type="entry name" value="Ankyrin_rpt"/>
</dbReference>
<evidence type="ECO:0000256" key="2">
    <source>
        <dbReference type="ARBA" id="ARBA00023043"/>
    </source>
</evidence>
<gene>
    <name evidence="3" type="ORF">LPTSP2_24540</name>
</gene>
<evidence type="ECO:0000313" key="3">
    <source>
        <dbReference type="EMBL" id="GBF43158.1"/>
    </source>
</evidence>
<keyword evidence="2" id="KW-0040">ANK repeat</keyword>
<evidence type="ECO:0000256" key="1">
    <source>
        <dbReference type="ARBA" id="ARBA00022737"/>
    </source>
</evidence>
<dbReference type="RefSeq" id="WP_108960143.1">
    <property type="nucleotide sequence ID" value="NZ_BFAZ01000009.1"/>
</dbReference>
<dbReference type="AlphaFoldDB" id="A0A2P2DEW2"/>
<dbReference type="Pfam" id="PF12796">
    <property type="entry name" value="Ank_2"/>
    <property type="match status" value="1"/>
</dbReference>
<protein>
    <submittedName>
        <fullName evidence="3">Ankyrin repeat-containing protein</fullName>
    </submittedName>
</protein>
<proteinExistence type="predicted"/>
<comment type="caution">
    <text evidence="3">The sequence shown here is derived from an EMBL/GenBank/DDBJ whole genome shotgun (WGS) entry which is preliminary data.</text>
</comment>
<dbReference type="Gene3D" id="1.25.40.20">
    <property type="entry name" value="Ankyrin repeat-containing domain"/>
    <property type="match status" value="2"/>
</dbReference>
<accession>A0A2P2DEW2</accession>
<organism evidence="3 4">
    <name type="scientific">Leptospira ellinghausenii</name>
    <dbReference type="NCBI Taxonomy" id="1917822"/>
    <lineage>
        <taxon>Bacteria</taxon>
        <taxon>Pseudomonadati</taxon>
        <taxon>Spirochaetota</taxon>
        <taxon>Spirochaetia</taxon>
        <taxon>Leptospirales</taxon>
        <taxon>Leptospiraceae</taxon>
        <taxon>Leptospira</taxon>
    </lineage>
</organism>
<reference evidence="4" key="1">
    <citation type="journal article" date="2019" name="Microbiol. Immunol.">
        <title>Molecular and phenotypic characterization of Leptospira johnsonii sp. nov., Leptospira ellinghausenii sp. nov. and Leptospira ryugenii sp. nov. isolated from soil and water in Japan.</title>
        <authorList>
            <person name="Masuzawa T."/>
            <person name="Saito M."/>
            <person name="Nakao R."/>
            <person name="Nikaido Y."/>
            <person name="Matsumoto M."/>
            <person name="Ogawa M."/>
            <person name="Yokoyama M."/>
            <person name="Hidaka Y."/>
            <person name="Tomita J."/>
            <person name="Sakakibara K."/>
            <person name="Suzuki K."/>
            <person name="Yasuda S."/>
            <person name="Sato H."/>
            <person name="Yamaguchi M."/>
            <person name="Yoshida S.I."/>
            <person name="Koizumi N."/>
            <person name="Kawamura Y."/>
        </authorList>
    </citation>
    <scope>NUCLEOTIDE SEQUENCE [LARGE SCALE GENOMIC DNA]</scope>
    <source>
        <strain evidence="4">E18</strain>
    </source>
</reference>
<dbReference type="PANTHER" id="PTHR24198">
    <property type="entry name" value="ANKYRIN REPEAT AND PROTEIN KINASE DOMAIN-CONTAINING PROTEIN"/>
    <property type="match status" value="1"/>
</dbReference>
<dbReference type="OrthoDB" id="339758at2"/>
<sequence length="303" mass="34466">MSVIDVAKSGTIEDWDLLLKEGADPNELDSYGTNALTWMLKVDNVDLFQHAITKGADPNSPYRTPGNVIFDVVSQNRTQFLNALITTSPIWKNSPNLLTRDREGNTIFHIAVLESMETLWESIHPWITEEVILLRNEVGRSIFLEAVVENRFEIVLYLLKTFPQVKGHLDQEGKNALHLAAERNLDEVCAILLEDDSLNLETKDQLGNTALFLSASCDGVESLKELLYAGANPFVWGENEESITRLLDREKFGHCLKTWKDFVIQKAILGDTYPFRKEMIQYIQLEKPFKPEELAKAKLVDFI</sequence>
<dbReference type="InterPro" id="IPR036770">
    <property type="entry name" value="Ankyrin_rpt-contain_sf"/>
</dbReference>
<name>A0A2P2DEW2_9LEPT</name>
<dbReference type="PANTHER" id="PTHR24198:SF165">
    <property type="entry name" value="ANKYRIN REPEAT-CONTAINING PROTEIN-RELATED"/>
    <property type="match status" value="1"/>
</dbReference>
<dbReference type="EMBL" id="BFAZ01000009">
    <property type="protein sequence ID" value="GBF43158.1"/>
    <property type="molecule type" value="Genomic_DNA"/>
</dbReference>